<dbReference type="InterPro" id="IPR003798">
    <property type="entry name" value="DNA_recombination_RmuC"/>
</dbReference>
<dbReference type="Proteomes" id="UP001500631">
    <property type="component" value="Unassembled WGS sequence"/>
</dbReference>
<comment type="caution">
    <text evidence="6">The sequence shown here is derived from an EMBL/GenBank/DDBJ whole genome shotgun (WGS) entry which is preliminary data.</text>
</comment>
<keyword evidence="3 5" id="KW-0175">Coiled coil</keyword>
<dbReference type="Pfam" id="PF02646">
    <property type="entry name" value="RmuC"/>
    <property type="match status" value="1"/>
</dbReference>
<accession>A0ABP9MWI7</accession>
<organism evidence="6 7">
    <name type="scientific">Wohlfahrtiimonas larvae</name>
    <dbReference type="NCBI Taxonomy" id="1157986"/>
    <lineage>
        <taxon>Bacteria</taxon>
        <taxon>Pseudomonadati</taxon>
        <taxon>Pseudomonadota</taxon>
        <taxon>Gammaproteobacteria</taxon>
        <taxon>Cardiobacteriales</taxon>
        <taxon>Ignatzschineriaceae</taxon>
        <taxon>Wohlfahrtiimonas</taxon>
    </lineage>
</organism>
<evidence type="ECO:0000256" key="1">
    <source>
        <dbReference type="ARBA" id="ARBA00003416"/>
    </source>
</evidence>
<comment type="similarity">
    <text evidence="2">Belongs to the RmuC family.</text>
</comment>
<dbReference type="PANTHER" id="PTHR30563">
    <property type="entry name" value="DNA RECOMBINATION PROTEIN RMUC"/>
    <property type="match status" value="1"/>
</dbReference>
<reference evidence="7" key="1">
    <citation type="journal article" date="2019" name="Int. J. Syst. Evol. Microbiol.">
        <title>The Global Catalogue of Microorganisms (GCM) 10K type strain sequencing project: providing services to taxonomists for standard genome sequencing and annotation.</title>
        <authorList>
            <consortium name="The Broad Institute Genomics Platform"/>
            <consortium name="The Broad Institute Genome Sequencing Center for Infectious Disease"/>
            <person name="Wu L."/>
            <person name="Ma J."/>
        </authorList>
    </citation>
    <scope>NUCLEOTIDE SEQUENCE [LARGE SCALE GENOMIC DNA]</scope>
    <source>
        <strain evidence="7">JCM 18424</strain>
    </source>
</reference>
<sequence length="472" mass="54084">MAIIGSMKQTRLRAEHDYLQNAYHQLQSANQNLTQELKQSEGEAHKHETNLARAIANIQAAKEHIEDLRNRLQKYEQVLLMKDSEIRNLFEKNQQLELEATKIQTYVEEREAFFDSQILQLQENKVALSQEFENLANKIFEEKGKIFKEHNQAGLESLLQPFKEQIEGFQKRVNEVHMESSKDHSTLNAEIRKVMEIGLAMSEEANNLASALKGDSQKRGAWGEAQLRKTLELSGLTKDAHFEIQTSFRDQEGKQKITDFLINLPDGKHIIIDSKVSLNAFERAMSAEDDLDFERAMKEHVNAVKRHIDDLSRKDYSSLSGVHSPNFVLMFMPIESAYIEVLKYQPEVYDYGYQKNVILVSHTTLMPILRTISNLWMIEHSTAEAREISERAGEIYNQVCTIAERLQKLGGSLNTVSMHYNGTVTALVGQQGLYGKVERFNQLSAKAHKAMPKVEAIYPDHQVERLINIKEA</sequence>
<evidence type="ECO:0000313" key="7">
    <source>
        <dbReference type="Proteomes" id="UP001500631"/>
    </source>
</evidence>
<feature type="coiled-coil region" evidence="5">
    <location>
        <begin position="16"/>
        <end position="85"/>
    </location>
</feature>
<protein>
    <submittedName>
        <fullName evidence="6">DNA recombination protein RmuC</fullName>
    </submittedName>
</protein>
<evidence type="ECO:0000256" key="3">
    <source>
        <dbReference type="ARBA" id="ARBA00023054"/>
    </source>
</evidence>
<keyword evidence="7" id="KW-1185">Reference proteome</keyword>
<proteinExistence type="inferred from homology"/>
<dbReference type="PANTHER" id="PTHR30563:SF0">
    <property type="entry name" value="DNA RECOMBINATION PROTEIN RMUC"/>
    <property type="match status" value="1"/>
</dbReference>
<evidence type="ECO:0000256" key="4">
    <source>
        <dbReference type="ARBA" id="ARBA00023172"/>
    </source>
</evidence>
<evidence type="ECO:0000256" key="5">
    <source>
        <dbReference type="SAM" id="Coils"/>
    </source>
</evidence>
<keyword evidence="4" id="KW-0233">DNA recombination</keyword>
<evidence type="ECO:0000313" key="6">
    <source>
        <dbReference type="EMBL" id="GAA5101889.1"/>
    </source>
</evidence>
<gene>
    <name evidence="6" type="ORF">GCM10023338_18460</name>
</gene>
<evidence type="ECO:0000256" key="2">
    <source>
        <dbReference type="ARBA" id="ARBA00009840"/>
    </source>
</evidence>
<dbReference type="EMBL" id="BAABKE010000006">
    <property type="protein sequence ID" value="GAA5101889.1"/>
    <property type="molecule type" value="Genomic_DNA"/>
</dbReference>
<comment type="function">
    <text evidence="1">Involved in DNA recombination.</text>
</comment>
<name>A0ABP9MWI7_9GAMM</name>